<dbReference type="SUPFAM" id="SSF48208">
    <property type="entry name" value="Six-hairpin glycosidases"/>
    <property type="match status" value="1"/>
</dbReference>
<dbReference type="Pfam" id="PF14742">
    <property type="entry name" value="GDE_N_bis"/>
    <property type="match status" value="1"/>
</dbReference>
<organism evidence="3 4">
    <name type="scientific">Bradyrhizobium erythrophlei</name>
    <dbReference type="NCBI Taxonomy" id="1437360"/>
    <lineage>
        <taxon>Bacteria</taxon>
        <taxon>Pseudomonadati</taxon>
        <taxon>Pseudomonadota</taxon>
        <taxon>Alphaproteobacteria</taxon>
        <taxon>Hyphomicrobiales</taxon>
        <taxon>Nitrobacteraceae</taxon>
        <taxon>Bradyrhizobium</taxon>
    </lineage>
</organism>
<keyword evidence="4" id="KW-1185">Reference proteome</keyword>
<dbReference type="OrthoDB" id="9759959at2"/>
<feature type="domain" description="Mannosylglycerate hydrolase MGH1-like glycoside hydrolase" evidence="2">
    <location>
        <begin position="315"/>
        <end position="618"/>
    </location>
</feature>
<dbReference type="Proteomes" id="UP000184096">
    <property type="component" value="Chromosome I"/>
</dbReference>
<dbReference type="InterPro" id="IPR012341">
    <property type="entry name" value="6hp_glycosidase-like_sf"/>
</dbReference>
<dbReference type="InterPro" id="IPR008928">
    <property type="entry name" value="6-hairpin_glycosidase_sf"/>
</dbReference>
<dbReference type="Pfam" id="PF22422">
    <property type="entry name" value="MGH1-like_GH"/>
    <property type="match status" value="1"/>
</dbReference>
<sequence>MSVEALTQITTLRIQETVAESPFYIPMTGPASRPRRSLKHDDTFIVLDSHGDIGASAGGPDGLFNADTRYLARLELVLDEVQPLLLGSNLRDDNSSLTVDLTNPDVYRQGRNVLPKDVLHIVRTIFLWRGTAYQRIGVQNHSEQTASFDLTLLFGNDFADLFEVRGERRPRRGVGAAKLLGPADVLFEYVGLDDNPRITALQFDPRPTRLAVNSATYHLDLAPKQTHSLFVIVSCNQPTASKPVPFFRGLLAHRREMREQTKGAASIETSNNIFNEVLCRSMADLNILMTDTPEGRYPYAGIPWYSTTFGRDGIITALQMLWIDPRVARGVLRRLALHQAKEIDPLADAEPGKILHEMRCGEMAALREVPFAHYYGSVDATPLFVLLAGLYVERTGDDETLGELWPAIEAALMWIDGPGDPDRDGFVEYRRASEQGLANQGWKDSYDAIFHADGRLAEGYIALAEVQGYVFAGKRLAARCAKRMGLFERARQLETEADRLAERFEGAFWCDDIGTYALALDGAKQPCRVRTSNAGQLLFTGIVREDRARKVAAGLMQPSLFTGWGIRTVAQGEARYNPMSYHDGSIWPHDNALIALGLARYGLKHSVEQLFKALFDAASYMDLRRLPELFCGFRREKGRGPTLYPVACAPQAWASATPFTLLEAALGLEFDADRSEIRLHNPRLPAFLNEVVLRDLRLGASSADLRVRRHGDEVSLEVMKTRGQIQVSIVLSR</sequence>
<dbReference type="AlphaFoldDB" id="A0A1M7SZZ2"/>
<evidence type="ECO:0000313" key="4">
    <source>
        <dbReference type="Proteomes" id="UP000184096"/>
    </source>
</evidence>
<reference evidence="4" key="1">
    <citation type="submission" date="2016-11" db="EMBL/GenBank/DDBJ databases">
        <authorList>
            <person name="Varghese N."/>
            <person name="Submissions S."/>
        </authorList>
    </citation>
    <scope>NUCLEOTIDE SEQUENCE [LARGE SCALE GENOMIC DNA]</scope>
    <source>
        <strain evidence="4">GAS401</strain>
    </source>
</reference>
<dbReference type="GO" id="GO:0005975">
    <property type="term" value="P:carbohydrate metabolic process"/>
    <property type="evidence" value="ECO:0007669"/>
    <property type="project" value="InterPro"/>
</dbReference>
<evidence type="ECO:0000313" key="3">
    <source>
        <dbReference type="EMBL" id="SHN64046.1"/>
    </source>
</evidence>
<dbReference type="Gene3D" id="1.50.10.10">
    <property type="match status" value="1"/>
</dbReference>
<dbReference type="EMBL" id="LT670849">
    <property type="protein sequence ID" value="SHN64046.1"/>
    <property type="molecule type" value="Genomic_DNA"/>
</dbReference>
<proteinExistence type="predicted"/>
<gene>
    <name evidence="3" type="ORF">SAMN05444170_0518</name>
</gene>
<feature type="domain" description="Putative glycogen debranching enzyme N-terminal" evidence="1">
    <location>
        <begin position="38"/>
        <end position="230"/>
    </location>
</feature>
<evidence type="ECO:0000259" key="1">
    <source>
        <dbReference type="Pfam" id="PF14742"/>
    </source>
</evidence>
<dbReference type="InterPro" id="IPR054491">
    <property type="entry name" value="MGH1-like_GH"/>
</dbReference>
<name>A0A1M7SZZ2_9BRAD</name>
<dbReference type="InterPro" id="IPR032856">
    <property type="entry name" value="GDE_N_bis"/>
</dbReference>
<protein>
    <submittedName>
        <fullName evidence="3">Glycogen debranching enzyme (Alpha-1,6-glucosidase)</fullName>
    </submittedName>
</protein>
<dbReference type="RefSeq" id="WP_072816563.1">
    <property type="nucleotide sequence ID" value="NZ_LT670849.1"/>
</dbReference>
<accession>A0A1M7SZZ2</accession>
<evidence type="ECO:0000259" key="2">
    <source>
        <dbReference type="Pfam" id="PF22422"/>
    </source>
</evidence>